<dbReference type="PROSITE" id="PS51698">
    <property type="entry name" value="U_BOX"/>
    <property type="match status" value="1"/>
</dbReference>
<feature type="domain" description="U-box" evidence="6">
    <location>
        <begin position="54"/>
        <end position="129"/>
    </location>
</feature>
<accession>A0AAD8NS21</accession>
<evidence type="ECO:0000256" key="2">
    <source>
        <dbReference type="ARBA" id="ARBA00004906"/>
    </source>
</evidence>
<evidence type="ECO:0000313" key="7">
    <source>
        <dbReference type="EMBL" id="KAK1426180.1"/>
    </source>
</evidence>
<organism evidence="7 8">
    <name type="scientific">Tagetes erecta</name>
    <name type="common">African marigold</name>
    <dbReference type="NCBI Taxonomy" id="13708"/>
    <lineage>
        <taxon>Eukaryota</taxon>
        <taxon>Viridiplantae</taxon>
        <taxon>Streptophyta</taxon>
        <taxon>Embryophyta</taxon>
        <taxon>Tracheophyta</taxon>
        <taxon>Spermatophyta</taxon>
        <taxon>Magnoliopsida</taxon>
        <taxon>eudicotyledons</taxon>
        <taxon>Gunneridae</taxon>
        <taxon>Pentapetalae</taxon>
        <taxon>asterids</taxon>
        <taxon>campanulids</taxon>
        <taxon>Asterales</taxon>
        <taxon>Asteraceae</taxon>
        <taxon>Asteroideae</taxon>
        <taxon>Heliantheae alliance</taxon>
        <taxon>Tageteae</taxon>
        <taxon>Tagetes</taxon>
    </lineage>
</organism>
<dbReference type="SUPFAM" id="SSF48371">
    <property type="entry name" value="ARM repeat"/>
    <property type="match status" value="1"/>
</dbReference>
<dbReference type="PANTHER" id="PTHR22849">
    <property type="entry name" value="WDSAM1 PROTEIN"/>
    <property type="match status" value="1"/>
</dbReference>
<dbReference type="CDD" id="cd16664">
    <property type="entry name" value="RING-Ubox_PUB"/>
    <property type="match status" value="1"/>
</dbReference>
<dbReference type="InterPro" id="IPR045185">
    <property type="entry name" value="PUB22/23/24-like"/>
</dbReference>
<dbReference type="GO" id="GO:0016567">
    <property type="term" value="P:protein ubiquitination"/>
    <property type="evidence" value="ECO:0007669"/>
    <property type="project" value="UniProtKB-UniRule"/>
</dbReference>
<reference evidence="7" key="1">
    <citation type="journal article" date="2023" name="bioRxiv">
        <title>Improved chromosome-level genome assembly for marigold (Tagetes erecta).</title>
        <authorList>
            <person name="Jiang F."/>
            <person name="Yuan L."/>
            <person name="Wang S."/>
            <person name="Wang H."/>
            <person name="Xu D."/>
            <person name="Wang A."/>
            <person name="Fan W."/>
        </authorList>
    </citation>
    <scope>NUCLEOTIDE SEQUENCE</scope>
    <source>
        <strain evidence="7">WSJ</strain>
        <tissue evidence="7">Leaf</tissue>
    </source>
</reference>
<dbReference type="GO" id="GO:0006952">
    <property type="term" value="P:defense response"/>
    <property type="evidence" value="ECO:0007669"/>
    <property type="project" value="UniProtKB-ARBA"/>
</dbReference>
<dbReference type="Proteomes" id="UP001229421">
    <property type="component" value="Unassembled WGS sequence"/>
</dbReference>
<protein>
    <recommendedName>
        <fullName evidence="5 6">U-box domain-containing protein</fullName>
        <ecNumber evidence="5">2.3.2.27</ecNumber>
    </recommendedName>
    <alternativeName>
        <fullName evidence="5">RING-type E3 ubiquitin transferase PUB</fullName>
    </alternativeName>
</protein>
<gene>
    <name evidence="7" type="ORF">QVD17_14849</name>
</gene>
<dbReference type="Pfam" id="PF25598">
    <property type="entry name" value="ARM_PUB"/>
    <property type="match status" value="1"/>
</dbReference>
<dbReference type="SMART" id="SM00504">
    <property type="entry name" value="Ubox"/>
    <property type="match status" value="1"/>
</dbReference>
<dbReference type="EC" id="2.3.2.27" evidence="5"/>
<comment type="pathway">
    <text evidence="2 5">Protein modification; protein ubiquitination.</text>
</comment>
<evidence type="ECO:0000256" key="4">
    <source>
        <dbReference type="ARBA" id="ARBA00022786"/>
    </source>
</evidence>
<keyword evidence="3 5" id="KW-0808">Transferase</keyword>
<dbReference type="InterPro" id="IPR013083">
    <property type="entry name" value="Znf_RING/FYVE/PHD"/>
</dbReference>
<dbReference type="EMBL" id="JAUHHV010000004">
    <property type="protein sequence ID" value="KAK1426180.1"/>
    <property type="molecule type" value="Genomic_DNA"/>
</dbReference>
<dbReference type="AlphaFoldDB" id="A0AAD8NS21"/>
<dbReference type="InterPro" id="IPR011989">
    <property type="entry name" value="ARM-like"/>
</dbReference>
<evidence type="ECO:0000256" key="1">
    <source>
        <dbReference type="ARBA" id="ARBA00000900"/>
    </source>
</evidence>
<evidence type="ECO:0000259" key="6">
    <source>
        <dbReference type="PROSITE" id="PS51698"/>
    </source>
</evidence>
<dbReference type="Gene3D" id="1.25.10.10">
    <property type="entry name" value="Leucine-rich Repeat Variant"/>
    <property type="match status" value="1"/>
</dbReference>
<dbReference type="SUPFAM" id="SSF57850">
    <property type="entry name" value="RING/U-box"/>
    <property type="match status" value="1"/>
</dbReference>
<keyword evidence="8" id="KW-1185">Reference proteome</keyword>
<proteinExistence type="predicted"/>
<dbReference type="FunFam" id="3.30.40.10:FF:000437">
    <property type="entry name" value="RING-type E3 ubiquitin transferase"/>
    <property type="match status" value="1"/>
</dbReference>
<name>A0AAD8NS21_TARER</name>
<keyword evidence="4 5" id="KW-0833">Ubl conjugation pathway</keyword>
<comment type="caution">
    <text evidence="7">The sequence shown here is derived from an EMBL/GenBank/DDBJ whole genome shotgun (WGS) entry which is preliminary data.</text>
</comment>
<comment type="function">
    <text evidence="5">Functions as an E3 ubiquitin ligase.</text>
</comment>
<sequence length="446" mass="50397">MIKSQINFNLFGQKAVFETGNELVKTRYLYKLLSTLQSFSKILIMDHQTEVEIEVPRFFVCPISLEIMKDPVTLSTGITYDRDSIENWLFTRKNNICPVTKQDVFDIDLTPNHTLRRLIQSWCMLNASSGIERFPTPRPPIPKPEIIKLLKALKSPHDQQMKSLKRLKTIVFESEKNKRLMEAVGAADHLSNMIINNVNSNMTGADELALSILYNIKLSPTGLKYLFGKNKDFVETLTRILQRTSSYESRTYAVMLLKSMFEVAEPIQVTSLNKNLFMELVQILNDQISVKATKATLKLLISVCPWGRNRIKAVDAGVVQVLIDSLLECTEKSVCEMIMMVLVQVCQCADGRSEVVKHGGGLAVVSKAIFGVSPVAGERAVRILYSVAMHSGSTRVLQEMVELGVVEKLVLVLQVDCGRKMKDKARDMLKMHAKFWNKTTCVKYNL</sequence>
<dbReference type="InterPro" id="IPR045210">
    <property type="entry name" value="RING-Ubox_PUB"/>
</dbReference>
<evidence type="ECO:0000256" key="3">
    <source>
        <dbReference type="ARBA" id="ARBA00022679"/>
    </source>
</evidence>
<dbReference type="GO" id="GO:0061630">
    <property type="term" value="F:ubiquitin protein ligase activity"/>
    <property type="evidence" value="ECO:0007669"/>
    <property type="project" value="UniProtKB-UniRule"/>
</dbReference>
<evidence type="ECO:0000256" key="5">
    <source>
        <dbReference type="RuleBase" id="RU369093"/>
    </source>
</evidence>
<comment type="catalytic activity">
    <reaction evidence="1 5">
        <text>S-ubiquitinyl-[E2 ubiquitin-conjugating enzyme]-L-cysteine + [acceptor protein]-L-lysine = [E2 ubiquitin-conjugating enzyme]-L-cysteine + N(6)-ubiquitinyl-[acceptor protein]-L-lysine.</text>
        <dbReference type="EC" id="2.3.2.27"/>
    </reaction>
</comment>
<dbReference type="InterPro" id="IPR003613">
    <property type="entry name" value="Ubox_domain"/>
</dbReference>
<dbReference type="InterPro" id="IPR058678">
    <property type="entry name" value="ARM_PUB"/>
</dbReference>
<dbReference type="Pfam" id="PF04564">
    <property type="entry name" value="U-box"/>
    <property type="match status" value="1"/>
</dbReference>
<dbReference type="Gene3D" id="3.30.40.10">
    <property type="entry name" value="Zinc/RING finger domain, C3HC4 (zinc finger)"/>
    <property type="match status" value="1"/>
</dbReference>
<dbReference type="InterPro" id="IPR016024">
    <property type="entry name" value="ARM-type_fold"/>
</dbReference>
<dbReference type="PANTHER" id="PTHR22849:SF167">
    <property type="entry name" value="U-BOX DOMAIN-CONTAINING PROTEIN"/>
    <property type="match status" value="1"/>
</dbReference>
<evidence type="ECO:0000313" key="8">
    <source>
        <dbReference type="Proteomes" id="UP001229421"/>
    </source>
</evidence>